<evidence type="ECO:0000256" key="1">
    <source>
        <dbReference type="ARBA" id="ARBA00022490"/>
    </source>
</evidence>
<evidence type="ECO:0000256" key="4">
    <source>
        <dbReference type="ARBA" id="ARBA00022801"/>
    </source>
</evidence>
<evidence type="ECO:0000256" key="3">
    <source>
        <dbReference type="ARBA" id="ARBA00022722"/>
    </source>
</evidence>
<comment type="catalytic activity">
    <reaction evidence="6">
        <text>Exonucleolytic cleavage that removes extra residues from the 3'-terminus of tRNA to produce 5'-mononucleotides.</text>
        <dbReference type="EC" id="3.1.13.5"/>
    </reaction>
</comment>
<dbReference type="GO" id="GO:0033890">
    <property type="term" value="F:ribonuclease D activity"/>
    <property type="evidence" value="ECO:0007669"/>
    <property type="project" value="UniProtKB-UniRule"/>
</dbReference>
<comment type="function">
    <text evidence="6">Exonuclease involved in the 3' processing of various precursor tRNAs. Initiates hydrolysis at the 3'-terminus of an RNA molecule and releases 5'-mononucleotides.</text>
</comment>
<dbReference type="InterPro" id="IPR002562">
    <property type="entry name" value="3'-5'_exonuclease_dom"/>
</dbReference>
<dbReference type="PANTHER" id="PTHR47649:SF1">
    <property type="entry name" value="RIBONUCLEASE D"/>
    <property type="match status" value="1"/>
</dbReference>
<evidence type="ECO:0000259" key="7">
    <source>
        <dbReference type="PROSITE" id="PS50967"/>
    </source>
</evidence>
<evidence type="ECO:0000313" key="9">
    <source>
        <dbReference type="Proteomes" id="UP000005090"/>
    </source>
</evidence>
<dbReference type="HOGENOM" id="CLU_042387_0_0_6"/>
<evidence type="ECO:0000313" key="8">
    <source>
        <dbReference type="EMBL" id="EIC30348.1"/>
    </source>
</evidence>
<keyword evidence="1 6" id="KW-0963">Cytoplasm</keyword>
<keyword evidence="5 6" id="KW-0269">Exonuclease</keyword>
<dbReference type="InterPro" id="IPR002121">
    <property type="entry name" value="HRDC_dom"/>
</dbReference>
<organism evidence="8 9">
    <name type="scientific">Methylomicrobium album BG8</name>
    <dbReference type="NCBI Taxonomy" id="686340"/>
    <lineage>
        <taxon>Bacteria</taxon>
        <taxon>Pseudomonadati</taxon>
        <taxon>Pseudomonadota</taxon>
        <taxon>Gammaproteobacteria</taxon>
        <taxon>Methylococcales</taxon>
        <taxon>Methylococcaceae</taxon>
        <taxon>Methylomicrobium</taxon>
    </lineage>
</organism>
<evidence type="ECO:0000256" key="2">
    <source>
        <dbReference type="ARBA" id="ARBA00022694"/>
    </source>
</evidence>
<keyword evidence="4 6" id="KW-0378">Hydrolase</keyword>
<dbReference type="PROSITE" id="PS50967">
    <property type="entry name" value="HRDC"/>
    <property type="match status" value="1"/>
</dbReference>
<dbReference type="InterPro" id="IPR010997">
    <property type="entry name" value="HRDC-like_sf"/>
</dbReference>
<dbReference type="InterPro" id="IPR044876">
    <property type="entry name" value="HRDC_dom_sf"/>
</dbReference>
<comment type="cofactor">
    <cofactor evidence="6">
        <name>a divalent metal cation</name>
        <dbReference type="ChEBI" id="CHEBI:60240"/>
    </cofactor>
</comment>
<dbReference type="InterPro" id="IPR006292">
    <property type="entry name" value="RNase_D"/>
</dbReference>
<dbReference type="RefSeq" id="WP_005372917.1">
    <property type="nucleotide sequence ID" value="NZ_CM001475.1"/>
</dbReference>
<dbReference type="Gene3D" id="3.30.420.10">
    <property type="entry name" value="Ribonuclease H-like superfamily/Ribonuclease H"/>
    <property type="match status" value="1"/>
</dbReference>
<keyword evidence="2 6" id="KW-0819">tRNA processing</keyword>
<comment type="subcellular location">
    <subcellularLocation>
        <location evidence="6">Cytoplasm</location>
    </subcellularLocation>
</comment>
<gene>
    <name evidence="6" type="primary">rnd</name>
    <name evidence="8" type="ORF">Metal_2637</name>
</gene>
<dbReference type="CDD" id="cd06142">
    <property type="entry name" value="RNaseD_exo"/>
    <property type="match status" value="1"/>
</dbReference>
<dbReference type="HAMAP" id="MF_01899">
    <property type="entry name" value="RNase_D"/>
    <property type="match status" value="1"/>
</dbReference>
<dbReference type="GO" id="GO:0042780">
    <property type="term" value="P:tRNA 3'-end processing"/>
    <property type="evidence" value="ECO:0007669"/>
    <property type="project" value="UniProtKB-UniRule"/>
</dbReference>
<dbReference type="Gene3D" id="1.10.150.80">
    <property type="entry name" value="HRDC domain"/>
    <property type="match status" value="2"/>
</dbReference>
<dbReference type="eggNOG" id="COG0349">
    <property type="taxonomic scope" value="Bacteria"/>
</dbReference>
<dbReference type="InterPro" id="IPR012337">
    <property type="entry name" value="RNaseH-like_sf"/>
</dbReference>
<dbReference type="Pfam" id="PF01612">
    <property type="entry name" value="DNA_pol_A_exo1"/>
    <property type="match status" value="1"/>
</dbReference>
<protein>
    <recommendedName>
        <fullName evidence="6">Ribonuclease D</fullName>
        <shortName evidence="6">RNase D</shortName>
        <ecNumber evidence="6">3.1.13.5</ecNumber>
    </recommendedName>
</protein>
<evidence type="ECO:0000256" key="6">
    <source>
        <dbReference type="HAMAP-Rule" id="MF_01899"/>
    </source>
</evidence>
<dbReference type="GO" id="GO:0000166">
    <property type="term" value="F:nucleotide binding"/>
    <property type="evidence" value="ECO:0007669"/>
    <property type="project" value="InterPro"/>
</dbReference>
<keyword evidence="9" id="KW-1185">Reference proteome</keyword>
<dbReference type="NCBIfam" id="TIGR01388">
    <property type="entry name" value="rnd"/>
    <property type="match status" value="1"/>
</dbReference>
<dbReference type="SMART" id="SM00341">
    <property type="entry name" value="HRDC"/>
    <property type="match status" value="1"/>
</dbReference>
<feature type="domain" description="HRDC" evidence="7">
    <location>
        <begin position="213"/>
        <end position="293"/>
    </location>
</feature>
<dbReference type="GO" id="GO:0003676">
    <property type="term" value="F:nucleic acid binding"/>
    <property type="evidence" value="ECO:0007669"/>
    <property type="project" value="InterPro"/>
</dbReference>
<proteinExistence type="inferred from homology"/>
<sequence>MKTTTIEYIDAPAQLAELCTRIHSTPWIAIDTEFLREKTYYPKFCLLQIATPDWVACVDPIALPRLDELFEALYNPGIVKVLHSSRQDLEIFYQLTGKLPSPIFDTQVAAPLLGYQDNPGYAMLVSHLLNVNLNKAHTRADWSKRPLTEEEIQYAADDVIYLCRIYQLMRDKLSALGRLDWLQPDFAELSNPALYEVLPEHAWRRIKGKNKLTGKQLSIIQALAEWRESTAQNENRPKGWLLRDELLFDIAKLQPETAADLAKIRGINERTVSRYGAALCRIIGEAKNRPPIPLHEDGRPLKKTQQQEAIVDLLTAIVRIRAEENALNPNILATRKDLESLLFNNDEGECQLLHGWRYGMAGKELLGILRGELLLGIKEDKLEIIAR</sequence>
<dbReference type="AlphaFoldDB" id="H8GJI8"/>
<dbReference type="SUPFAM" id="SSF47819">
    <property type="entry name" value="HRDC-like"/>
    <property type="match status" value="2"/>
</dbReference>
<evidence type="ECO:0000256" key="5">
    <source>
        <dbReference type="ARBA" id="ARBA00022839"/>
    </source>
</evidence>
<dbReference type="InterPro" id="IPR051086">
    <property type="entry name" value="RNase_D-like"/>
</dbReference>
<dbReference type="SUPFAM" id="SSF53098">
    <property type="entry name" value="Ribonuclease H-like"/>
    <property type="match status" value="1"/>
</dbReference>
<keyword evidence="3 6" id="KW-0540">Nuclease</keyword>
<dbReference type="GO" id="GO:0005737">
    <property type="term" value="C:cytoplasm"/>
    <property type="evidence" value="ECO:0007669"/>
    <property type="project" value="UniProtKB-SubCell"/>
</dbReference>
<dbReference type="GO" id="GO:0008408">
    <property type="term" value="F:3'-5' exonuclease activity"/>
    <property type="evidence" value="ECO:0007669"/>
    <property type="project" value="InterPro"/>
</dbReference>
<dbReference type="InterPro" id="IPR036397">
    <property type="entry name" value="RNaseH_sf"/>
</dbReference>
<dbReference type="SMART" id="SM00474">
    <property type="entry name" value="35EXOc"/>
    <property type="match status" value="1"/>
</dbReference>
<dbReference type="Pfam" id="PF00570">
    <property type="entry name" value="HRDC"/>
    <property type="match status" value="1"/>
</dbReference>
<dbReference type="EC" id="3.1.13.5" evidence="6"/>
<name>H8GJI8_METAL</name>
<dbReference type="EMBL" id="CM001475">
    <property type="protein sequence ID" value="EIC30348.1"/>
    <property type="molecule type" value="Genomic_DNA"/>
</dbReference>
<dbReference type="Proteomes" id="UP000005090">
    <property type="component" value="Chromosome"/>
</dbReference>
<reference evidence="8 9" key="1">
    <citation type="journal article" date="2013" name="Genome Announc.">
        <title>Genome Sequence of the Obligate Gammaproteobacterial Methanotroph Methylomicrobium album Strain BG8.</title>
        <authorList>
            <person name="Kits K.D."/>
            <person name="Kalyuzhnaya M.G."/>
            <person name="Klotz M.G."/>
            <person name="Jetten M.S."/>
            <person name="Op den Camp H.J."/>
            <person name="Vuilleumier S."/>
            <person name="Bringel F."/>
            <person name="Dispirito A.A."/>
            <person name="Murrell J.C."/>
            <person name="Bruce D."/>
            <person name="Cheng J.F."/>
            <person name="Copeland A."/>
            <person name="Goodwin L."/>
            <person name="Hauser L."/>
            <person name="Lajus A."/>
            <person name="Land M.L."/>
            <person name="Lapidus A."/>
            <person name="Lucas S."/>
            <person name="Medigue C."/>
            <person name="Pitluck S."/>
            <person name="Woyke T."/>
            <person name="Zeytun A."/>
            <person name="Stein L.Y."/>
        </authorList>
    </citation>
    <scope>NUCLEOTIDE SEQUENCE [LARGE SCALE GENOMIC DNA]</scope>
    <source>
        <strain evidence="8 9">BG8</strain>
    </source>
</reference>
<dbReference type="STRING" id="686340.Metal_2637"/>
<dbReference type="PANTHER" id="PTHR47649">
    <property type="entry name" value="RIBONUCLEASE D"/>
    <property type="match status" value="1"/>
</dbReference>
<comment type="similarity">
    <text evidence="6">Belongs to the RNase D family.</text>
</comment>
<accession>H8GJI8</accession>